<accession>A0A2H4J2L6</accession>
<keyword evidence="1" id="KW-0472">Membrane</keyword>
<feature type="transmembrane region" description="Helical" evidence="1">
    <location>
        <begin position="31"/>
        <end position="49"/>
    </location>
</feature>
<keyword evidence="1" id="KW-0812">Transmembrane</keyword>
<proteinExistence type="predicted"/>
<gene>
    <name evidence="2" type="ORF">10S14_33</name>
</gene>
<evidence type="ECO:0000313" key="2">
    <source>
        <dbReference type="EMBL" id="ASN69355.1"/>
    </source>
</evidence>
<protein>
    <submittedName>
        <fullName evidence="2">Uncharacterized protein</fullName>
    </submittedName>
</protein>
<organism evidence="2">
    <name type="scientific">uncultured Caudovirales phage</name>
    <dbReference type="NCBI Taxonomy" id="2100421"/>
    <lineage>
        <taxon>Viruses</taxon>
        <taxon>Duplodnaviria</taxon>
        <taxon>Heunggongvirae</taxon>
        <taxon>Uroviricota</taxon>
        <taxon>Caudoviricetes</taxon>
        <taxon>Peduoviridae</taxon>
        <taxon>Maltschvirus</taxon>
        <taxon>Maltschvirus maltsch</taxon>
    </lineage>
</organism>
<dbReference type="EMBL" id="MF417889">
    <property type="protein sequence ID" value="ASN69355.1"/>
    <property type="molecule type" value="Genomic_DNA"/>
</dbReference>
<evidence type="ECO:0000256" key="1">
    <source>
        <dbReference type="SAM" id="Phobius"/>
    </source>
</evidence>
<name>A0A2H4J2L6_9CAUD</name>
<sequence>MQEQNKKSQCSNDHIKITGWEIVDINRKLNFFNYLLIILIVLEAFQILLL</sequence>
<reference evidence="2" key="1">
    <citation type="submission" date="2017-06" db="EMBL/GenBank/DDBJ databases">
        <title>Novel phages from South African skin metaviromes.</title>
        <authorList>
            <person name="van Zyl L.J."/>
            <person name="Abrahams Y."/>
            <person name="Stander E.A."/>
            <person name="Kirby B.M."/>
            <person name="Clavaud C."/>
            <person name="Farcet C."/>
            <person name="Breton L."/>
            <person name="Trindade M.I."/>
        </authorList>
    </citation>
    <scope>NUCLEOTIDE SEQUENCE</scope>
</reference>
<keyword evidence="1" id="KW-1133">Transmembrane helix</keyword>